<dbReference type="EMBL" id="AP018042">
    <property type="protein sequence ID" value="BAX79288.1"/>
    <property type="molecule type" value="Genomic_DNA"/>
</dbReference>
<accession>A0A1Y1CFZ2</accession>
<gene>
    <name evidence="1" type="ORF">ALGA_0901</name>
</gene>
<dbReference type="KEGG" id="mbas:ALGA_0901"/>
<dbReference type="AlphaFoldDB" id="A0A1Y1CFZ2"/>
<sequence>MNLFELLANFWRVDEQKNFTGNETRLYFFLIHLANRSFWAEWIEFADKRMVANANISLQVLKSARERLKEAELLNYIPGGGYRVKTKYQILTPKPKLKHSPYYINTKNKNLKMNSNGKKKGFVHTGSDFD</sequence>
<evidence type="ECO:0000313" key="2">
    <source>
        <dbReference type="Proteomes" id="UP000218267"/>
    </source>
</evidence>
<reference evidence="2" key="2">
    <citation type="journal article" date="2020" name="Antonie Van Leeuwenhoek">
        <title>Labilibaculum antarcticum sp. nov., a novel facultative anaerobic, psychrotorelant bacterium isolated from marine sediment of Antarctica.</title>
        <authorList>
            <person name="Watanabe M."/>
            <person name="Kojima H."/>
            <person name="Fukui M."/>
        </authorList>
    </citation>
    <scope>NUCLEOTIDE SEQUENCE [LARGE SCALE GENOMIC DNA]</scope>
    <source>
        <strain evidence="2">SPP2</strain>
    </source>
</reference>
<dbReference type="RefSeq" id="WP_096428210.1">
    <property type="nucleotide sequence ID" value="NZ_AP018042.1"/>
</dbReference>
<protein>
    <submittedName>
        <fullName evidence="1">Uncharacterized protein</fullName>
    </submittedName>
</protein>
<keyword evidence="2" id="KW-1185">Reference proteome</keyword>
<evidence type="ECO:0000313" key="1">
    <source>
        <dbReference type="EMBL" id="BAX79288.1"/>
    </source>
</evidence>
<dbReference type="Proteomes" id="UP000218267">
    <property type="component" value="Chromosome"/>
</dbReference>
<name>A0A1Y1CFZ2_9BACT</name>
<organism evidence="1 2">
    <name type="scientific">Labilibaculum antarcticum</name>
    <dbReference type="NCBI Taxonomy" id="1717717"/>
    <lineage>
        <taxon>Bacteria</taxon>
        <taxon>Pseudomonadati</taxon>
        <taxon>Bacteroidota</taxon>
        <taxon>Bacteroidia</taxon>
        <taxon>Marinilabiliales</taxon>
        <taxon>Marinifilaceae</taxon>
        <taxon>Labilibaculum</taxon>
    </lineage>
</organism>
<dbReference type="OrthoDB" id="1442826at2"/>
<reference evidence="1 2" key="1">
    <citation type="journal article" date="2018" name="Mar. Genomics">
        <title>Complete genome sequence of Marinifilaceae bacterium strain SPP2, isolated from the Antarctic marine sediment.</title>
        <authorList>
            <person name="Watanabe M."/>
            <person name="Kojima H."/>
            <person name="Fukui M."/>
        </authorList>
    </citation>
    <scope>NUCLEOTIDE SEQUENCE [LARGE SCALE GENOMIC DNA]</scope>
    <source>
        <strain evidence="1 2">SPP2</strain>
    </source>
</reference>
<proteinExistence type="predicted"/>